<dbReference type="RefSeq" id="YP_010082633.1">
    <property type="nucleotide sequence ID" value="NC_055033.1"/>
</dbReference>
<proteinExistence type="predicted"/>
<accession>A0A0U4B670</accession>
<protein>
    <submittedName>
        <fullName evidence="2">Uncharacterized protein</fullName>
    </submittedName>
</protein>
<evidence type="ECO:0000313" key="3">
    <source>
        <dbReference type="Proteomes" id="UP000223391"/>
    </source>
</evidence>
<feature type="compositionally biased region" description="Low complexity" evidence="1">
    <location>
        <begin position="102"/>
        <end position="115"/>
    </location>
</feature>
<gene>
    <name evidence="2" type="primary">24</name>
    <name evidence="2" type="ORF">SALGADO_24</name>
</gene>
<dbReference type="GeneID" id="65071638"/>
<reference evidence="3" key="1">
    <citation type="submission" date="2015-11" db="EMBL/GenBank/DDBJ databases">
        <authorList>
            <person name="Greene A."/>
            <person name="Schneider V.M."/>
            <person name="Bradley K.W."/>
            <person name="Asai D.J."/>
            <person name="Bowman C.A."/>
            <person name="Russell D.A."/>
            <person name="Pope W.H."/>
            <person name="Jacobs-Sera D."/>
            <person name="Hendrix R.W."/>
            <person name="Hatfull G.F."/>
        </authorList>
    </citation>
    <scope>NUCLEOTIDE SEQUENCE [LARGE SCALE GENOMIC DNA]</scope>
</reference>
<dbReference type="KEGG" id="vg:65071638"/>
<dbReference type="Proteomes" id="UP000223391">
    <property type="component" value="Segment"/>
</dbReference>
<sequence length="280" mass="28834">MPQQPAADKKHRKMVGLNVVETSGVDHPAHLHEGWVVCKSAPAARVEDAFGSLNTTKEAPVPTIIKNAEGVEVTQEQYDAVVAELAAKAEAEAGAGEGGGQEPAPAAAAAEAAAPAPVVDEDADFAKALASAPEAVQVFLAKAAADAKQAREDVQKERDARLDGEAITKSRETFKSLAFDHAKFAPAFRRMEAVAPDVAKAVSEVLKAAEGQLSEAGIITKELGTTATPATGTTKLDIAAADLVKSGVAPTHAQGIAKALELDPSLYAEFTASTAPKEGK</sequence>
<keyword evidence="3" id="KW-1185">Reference proteome</keyword>
<evidence type="ECO:0000313" key="2">
    <source>
        <dbReference type="EMBL" id="ALY10192.1"/>
    </source>
</evidence>
<feature type="region of interest" description="Disordered" evidence="1">
    <location>
        <begin position="93"/>
        <end position="115"/>
    </location>
</feature>
<name>A0A0U4B670_9CAUD</name>
<evidence type="ECO:0000256" key="1">
    <source>
        <dbReference type="SAM" id="MobiDB-lite"/>
    </source>
</evidence>
<dbReference type="EMBL" id="KU160664">
    <property type="protein sequence ID" value="ALY10192.1"/>
    <property type="molecule type" value="Genomic_DNA"/>
</dbReference>
<organism evidence="2 3">
    <name type="scientific">Arthrobacter phage Salgado</name>
    <dbReference type="NCBI Taxonomy" id="1772314"/>
    <lineage>
        <taxon>Viruses</taxon>
        <taxon>Duplodnaviria</taxon>
        <taxon>Heunggongvirae</taxon>
        <taxon>Uroviricota</taxon>
        <taxon>Caudoviricetes</taxon>
        <taxon>Laroyevirus</taxon>
        <taxon>Laroyevirus salgado</taxon>
    </lineage>
</organism>